<accession>A0A149PIR4</accession>
<evidence type="ECO:0000313" key="1">
    <source>
        <dbReference type="EMBL" id="KXU84955.1"/>
    </source>
</evidence>
<dbReference type="Proteomes" id="UP000075613">
    <property type="component" value="Unassembled WGS sequence"/>
</dbReference>
<name>A0A149PIR4_9BURK</name>
<organism evidence="1 2">
    <name type="scientific">Paraburkholderia monticola</name>
    <dbReference type="NCBI Taxonomy" id="1399968"/>
    <lineage>
        <taxon>Bacteria</taxon>
        <taxon>Pseudomonadati</taxon>
        <taxon>Pseudomonadota</taxon>
        <taxon>Betaproteobacteria</taxon>
        <taxon>Burkholderiales</taxon>
        <taxon>Burkholderiaceae</taxon>
        <taxon>Paraburkholderia</taxon>
    </lineage>
</organism>
<dbReference type="OrthoDB" id="8636230at2"/>
<keyword evidence="2" id="KW-1185">Reference proteome</keyword>
<dbReference type="RefSeq" id="WP_062130944.1">
    <property type="nucleotide sequence ID" value="NZ_LRBG01000035.1"/>
</dbReference>
<gene>
    <name evidence="1" type="ORF">CI15_21965</name>
</gene>
<proteinExistence type="predicted"/>
<dbReference type="AlphaFoldDB" id="A0A149PIR4"/>
<comment type="caution">
    <text evidence="1">The sequence shown here is derived from an EMBL/GenBank/DDBJ whole genome shotgun (WGS) entry which is preliminary data.</text>
</comment>
<reference evidence="1 2" key="1">
    <citation type="journal article" date="2015" name="Int. J. Syst. Evol. Microbiol.">
        <title>Burkholderia monticola sp. nov., isolated from mountain soil.</title>
        <authorList>
            <person name="Baek I."/>
            <person name="Seo B."/>
            <person name="Lee I."/>
            <person name="Yi H."/>
            <person name="Chun J."/>
        </authorList>
    </citation>
    <scope>NUCLEOTIDE SEQUENCE [LARGE SCALE GENOMIC DNA]</scope>
    <source>
        <strain evidence="1 2">JC2948</strain>
    </source>
</reference>
<dbReference type="STRING" id="1399968.CI15_21965"/>
<protein>
    <submittedName>
        <fullName evidence="1">Uncharacterized protein</fullName>
    </submittedName>
</protein>
<evidence type="ECO:0000313" key="2">
    <source>
        <dbReference type="Proteomes" id="UP000075613"/>
    </source>
</evidence>
<dbReference type="EMBL" id="LRBG01000035">
    <property type="protein sequence ID" value="KXU84955.1"/>
    <property type="molecule type" value="Genomic_DNA"/>
</dbReference>
<sequence length="140" mass="15713">MSSPLQFQLRITVTAELAQSLRSDVSCAGHPALRAILQTHHATLKCQFDAFADYVSEAERRGTEHYPLYQWTRQTIENPEKKAKYLQSFTLYVNGDEVYGKDVADALEAGLSKLIDTNGILRVSRYDTNPANNPQPPART</sequence>